<protein>
    <submittedName>
        <fullName evidence="1">Uncharacterized protein</fullName>
    </submittedName>
</protein>
<reference evidence="1 2" key="1">
    <citation type="submission" date="2021-01" db="EMBL/GenBank/DDBJ databases">
        <title>Genome public.</title>
        <authorList>
            <person name="Liu C."/>
            <person name="Sun Q."/>
        </authorList>
    </citation>
    <scope>NUCLEOTIDE SEQUENCE [LARGE SCALE GENOMIC DNA]</scope>
    <source>
        <strain evidence="1 2">YIM B02515</strain>
    </source>
</reference>
<sequence length="151" mass="17964">MTIKSVREISYFQTLRDREVRITFGESLHFISNVIGIANEEMEKNQCNELTHMEKECITTLLNKLQNQVSKETEKVNLTFIEAVHLHNILEYFENNYDLFKEYVQDKNTYNQLTSFILVPASYYSTIFTIKNKLEYKLGYLAAHSYKYKHK</sequence>
<keyword evidence="2" id="KW-1185">Reference proteome</keyword>
<dbReference type="EMBL" id="JAESWC010000014">
    <property type="protein sequence ID" value="MBL4937360.1"/>
    <property type="molecule type" value="Genomic_DNA"/>
</dbReference>
<name>A0ABS1TDI1_9CLOT</name>
<gene>
    <name evidence="1" type="ORF">JK636_16655</name>
</gene>
<comment type="caution">
    <text evidence="1">The sequence shown here is derived from an EMBL/GenBank/DDBJ whole genome shotgun (WGS) entry which is preliminary data.</text>
</comment>
<evidence type="ECO:0000313" key="1">
    <source>
        <dbReference type="EMBL" id="MBL4937360.1"/>
    </source>
</evidence>
<accession>A0ABS1TDI1</accession>
<organism evidence="1 2">
    <name type="scientific">Clostridium rhizosphaerae</name>
    <dbReference type="NCBI Taxonomy" id="2803861"/>
    <lineage>
        <taxon>Bacteria</taxon>
        <taxon>Bacillati</taxon>
        <taxon>Bacillota</taxon>
        <taxon>Clostridia</taxon>
        <taxon>Eubacteriales</taxon>
        <taxon>Clostridiaceae</taxon>
        <taxon>Clostridium</taxon>
    </lineage>
</organism>
<proteinExistence type="predicted"/>
<dbReference type="RefSeq" id="WP_202750114.1">
    <property type="nucleotide sequence ID" value="NZ_JAESWC010000014.1"/>
</dbReference>
<evidence type="ECO:0000313" key="2">
    <source>
        <dbReference type="Proteomes" id="UP000632377"/>
    </source>
</evidence>
<dbReference type="Proteomes" id="UP000632377">
    <property type="component" value="Unassembled WGS sequence"/>
</dbReference>